<dbReference type="InterPro" id="IPR002933">
    <property type="entry name" value="Peptidase_M20"/>
</dbReference>
<dbReference type="NCBIfam" id="TIGR01891">
    <property type="entry name" value="amidohydrolases"/>
    <property type="match status" value="1"/>
</dbReference>
<dbReference type="AlphaFoldDB" id="I7IXC1"/>
<dbReference type="HOGENOM" id="CLU_023257_0_1_11"/>
<evidence type="ECO:0000256" key="1">
    <source>
        <dbReference type="PIRSR" id="PIRSR005962-1"/>
    </source>
</evidence>
<evidence type="ECO:0000259" key="2">
    <source>
        <dbReference type="Pfam" id="PF07687"/>
    </source>
</evidence>
<dbReference type="SUPFAM" id="SSF53187">
    <property type="entry name" value="Zn-dependent exopeptidases"/>
    <property type="match status" value="1"/>
</dbReference>
<dbReference type="PIRSF" id="PIRSF005962">
    <property type="entry name" value="Pept_M20D_amidohydro"/>
    <property type="match status" value="1"/>
</dbReference>
<feature type="binding site" evidence="1">
    <location>
        <position position="162"/>
    </location>
    <ligand>
        <name>Mn(2+)</name>
        <dbReference type="ChEBI" id="CHEBI:29035"/>
        <label>2</label>
    </ligand>
</feature>
<dbReference type="Proteomes" id="UP000006078">
    <property type="component" value="Unassembled WGS sequence"/>
</dbReference>
<dbReference type="RefSeq" id="WP_004601063.1">
    <property type="nucleotide sequence ID" value="NZ_HF541867.1"/>
</dbReference>
<evidence type="ECO:0000313" key="4">
    <source>
        <dbReference type="EMBL" id="EJZ81905.1"/>
    </source>
</evidence>
<comment type="caution">
    <text evidence="3">The sequence shown here is derived from an EMBL/GenBank/DDBJ whole genome shotgun (WGS) entry which is preliminary data.</text>
</comment>
<dbReference type="GO" id="GO:0046872">
    <property type="term" value="F:metal ion binding"/>
    <property type="evidence" value="ECO:0007669"/>
    <property type="project" value="UniProtKB-KW"/>
</dbReference>
<feature type="domain" description="Peptidase M20 dimerisation" evidence="2">
    <location>
        <begin position="186"/>
        <end position="278"/>
    </location>
</feature>
<name>I7IXC1_9CORY</name>
<dbReference type="SUPFAM" id="SSF55031">
    <property type="entry name" value="Bacterial exopeptidase dimerisation domain"/>
    <property type="match status" value="1"/>
</dbReference>
<gene>
    <name evidence="3" type="ORF">BN46_0970</name>
    <name evidence="4" type="ORF">HMPREF9719_01173</name>
</gene>
<dbReference type="OrthoDB" id="9777385at2"/>
<dbReference type="eggNOG" id="COG1473">
    <property type="taxonomic scope" value="Bacteria"/>
</dbReference>
<dbReference type="InterPro" id="IPR011650">
    <property type="entry name" value="Peptidase_M20_dimer"/>
</dbReference>
<dbReference type="GO" id="GO:0016787">
    <property type="term" value="F:hydrolase activity"/>
    <property type="evidence" value="ECO:0007669"/>
    <property type="project" value="UniProtKB-KW"/>
</dbReference>
<dbReference type="EMBL" id="CAJZ01000131">
    <property type="protein sequence ID" value="CCI83698.1"/>
    <property type="molecule type" value="Genomic_DNA"/>
</dbReference>
<feature type="binding site" evidence="1">
    <location>
        <position position="357"/>
    </location>
    <ligand>
        <name>Mn(2+)</name>
        <dbReference type="ChEBI" id="CHEBI:29035"/>
        <label>2</label>
    </ligand>
</feature>
<evidence type="ECO:0000313" key="3">
    <source>
        <dbReference type="EMBL" id="CCI83698.1"/>
    </source>
</evidence>
<dbReference type="Gene3D" id="3.30.70.360">
    <property type="match status" value="1"/>
</dbReference>
<organism evidence="3 6">
    <name type="scientific">Corynebacterium otitidis ATCC 51513</name>
    <dbReference type="NCBI Taxonomy" id="883169"/>
    <lineage>
        <taxon>Bacteria</taxon>
        <taxon>Bacillati</taxon>
        <taxon>Actinomycetota</taxon>
        <taxon>Actinomycetes</taxon>
        <taxon>Mycobacteriales</taxon>
        <taxon>Corynebacteriaceae</taxon>
        <taxon>Corynebacterium</taxon>
    </lineage>
</organism>
<evidence type="ECO:0000313" key="6">
    <source>
        <dbReference type="Proteomes" id="UP000011016"/>
    </source>
</evidence>
<comment type="cofactor">
    <cofactor evidence="1">
        <name>Mn(2+)</name>
        <dbReference type="ChEBI" id="CHEBI:29035"/>
    </cofactor>
    <text evidence="1">The Mn(2+) ion enhances activity.</text>
</comment>
<dbReference type="Pfam" id="PF07687">
    <property type="entry name" value="M20_dimer"/>
    <property type="match status" value="1"/>
</dbReference>
<dbReference type="PANTHER" id="PTHR11014:SF63">
    <property type="entry name" value="METALLOPEPTIDASE, PUTATIVE (AFU_ORTHOLOGUE AFUA_6G09600)-RELATED"/>
    <property type="match status" value="1"/>
</dbReference>
<dbReference type="PANTHER" id="PTHR11014">
    <property type="entry name" value="PEPTIDASE M20 FAMILY MEMBER"/>
    <property type="match status" value="1"/>
</dbReference>
<keyword evidence="5" id="KW-1185">Reference proteome</keyword>
<feature type="binding site" evidence="1">
    <location>
        <position position="137"/>
    </location>
    <ligand>
        <name>Mn(2+)</name>
        <dbReference type="ChEBI" id="CHEBI:29035"/>
        <label>2</label>
    </ligand>
</feature>
<proteinExistence type="predicted"/>
<reference evidence="3 6" key="1">
    <citation type="journal article" date="2012" name="J. Bacteriol.">
        <title>Draft Genome Sequence of Turicella otitidis ATCC 51513, Isolated from Middle Ear Fluid from a Child with Otitis Media.</title>
        <authorList>
            <person name="Brinkrolf K."/>
            <person name="Schneider J."/>
            <person name="Knecht M."/>
            <person name="Ruckert C."/>
            <person name="Tauch A."/>
        </authorList>
    </citation>
    <scope>NUCLEOTIDE SEQUENCE [LARGE SCALE GENOMIC DNA]</scope>
    <source>
        <strain evidence="3 6">ATCC 51513</strain>
    </source>
</reference>
<protein>
    <submittedName>
        <fullName evidence="4">Amidohydrolase</fullName>
    </submittedName>
</protein>
<accession>I7IXC1</accession>
<dbReference type="InterPro" id="IPR017439">
    <property type="entry name" value="Amidohydrolase"/>
</dbReference>
<dbReference type="Pfam" id="PF01546">
    <property type="entry name" value="Peptidase_M20"/>
    <property type="match status" value="1"/>
</dbReference>
<feature type="binding site" evidence="1">
    <location>
        <position position="103"/>
    </location>
    <ligand>
        <name>Mn(2+)</name>
        <dbReference type="ChEBI" id="CHEBI:29035"/>
        <label>2</label>
    </ligand>
</feature>
<reference evidence="4 5" key="2">
    <citation type="submission" date="2012-08" db="EMBL/GenBank/DDBJ databases">
        <title>The Genome Sequence of Turicella otitidis ATCC 51513.</title>
        <authorList>
            <consortium name="The Broad Institute Genome Sequencing Platform"/>
            <person name="Earl A."/>
            <person name="Ward D."/>
            <person name="Feldgarden M."/>
            <person name="Gevers D."/>
            <person name="Huys G."/>
            <person name="Walker B."/>
            <person name="Young S.K."/>
            <person name="Zeng Q."/>
            <person name="Gargeya S."/>
            <person name="Fitzgerald M."/>
            <person name="Haas B."/>
            <person name="Abouelleil A."/>
            <person name="Alvarado L."/>
            <person name="Arachchi H.M."/>
            <person name="Berlin A.M."/>
            <person name="Chapman S.B."/>
            <person name="Goldberg J."/>
            <person name="Griggs A."/>
            <person name="Gujja S."/>
            <person name="Hansen M."/>
            <person name="Howarth C."/>
            <person name="Imamovic A."/>
            <person name="Larimer J."/>
            <person name="McCowen C."/>
            <person name="Montmayeur A."/>
            <person name="Murphy C."/>
            <person name="Neiman D."/>
            <person name="Pearson M."/>
            <person name="Priest M."/>
            <person name="Roberts A."/>
            <person name="Saif S."/>
            <person name="Shea T."/>
            <person name="Sisk P."/>
            <person name="Sykes S."/>
            <person name="Wortman J."/>
            <person name="Nusbaum C."/>
            <person name="Birren B."/>
        </authorList>
    </citation>
    <scope>NUCLEOTIDE SEQUENCE [LARGE SCALE GENOMIC DNA]</scope>
    <source>
        <strain evidence="4 5">ATCC 51513</strain>
    </source>
</reference>
<keyword evidence="1" id="KW-0479">Metal-binding</keyword>
<dbReference type="EMBL" id="AHAE01000052">
    <property type="protein sequence ID" value="EJZ81905.1"/>
    <property type="molecule type" value="Genomic_DNA"/>
</dbReference>
<keyword evidence="4" id="KW-0378">Hydrolase</keyword>
<evidence type="ECO:0000313" key="5">
    <source>
        <dbReference type="Proteomes" id="UP000006078"/>
    </source>
</evidence>
<dbReference type="Proteomes" id="UP000011016">
    <property type="component" value="Unassembled WGS sequence"/>
</dbReference>
<dbReference type="Gene3D" id="3.40.630.10">
    <property type="entry name" value="Zn peptidases"/>
    <property type="match status" value="1"/>
</dbReference>
<dbReference type="STRING" id="29321.AAV33_01630"/>
<sequence length="387" mass="40773">MSIQRHVALWCATHREELRGWRRWLHAHPELSHDERKTTAFLAATLREAGLEPRLLPGTGLTVDLGPEAGPRLAFRADIDALPIQEETGLGYSSRVAGVAHACGHDVHATVALVVARALAEAPLERGVRVIFQPAEEVLEGGAVDLVAAGVLEGVEAIFALHVDPSLEVGTVGVRDGAITSATDVVEVEVTGPGGHTSRPHQSADVVFALGSLITQLPALLSRRVDPRSHTVFAFGSVAAGEAFNAIPKSGRLTGTMRTGEIEVWRGAEELVGELVDEVVAPTGCAVELTYRRGVPPVVNDRHATSLAAAAAGRVVRVVRAPQSSGGEDFSWYLDEVPGSMLRLGSRSPGAPRTDLHSGLLVVDERAIEIGAVALAGLVDDYAAPGR</sequence>
<dbReference type="PATRIC" id="fig|883169.3.peg.1132"/>
<keyword evidence="1" id="KW-0464">Manganese</keyword>
<dbReference type="InterPro" id="IPR036264">
    <property type="entry name" value="Bact_exopeptidase_dim_dom"/>
</dbReference>
<feature type="binding site" evidence="1">
    <location>
        <position position="105"/>
    </location>
    <ligand>
        <name>Mn(2+)</name>
        <dbReference type="ChEBI" id="CHEBI:29035"/>
        <label>2</label>
    </ligand>
</feature>